<evidence type="ECO:0000313" key="2">
    <source>
        <dbReference type="EMBL" id="KAF2674495.1"/>
    </source>
</evidence>
<evidence type="ECO:0000256" key="1">
    <source>
        <dbReference type="SAM" id="MobiDB-lite"/>
    </source>
</evidence>
<dbReference type="PANTHER" id="PTHR37538:SF1">
    <property type="entry name" value="BTB DOMAIN-CONTAINING PROTEIN"/>
    <property type="match status" value="1"/>
</dbReference>
<dbReference type="CDD" id="cd18186">
    <property type="entry name" value="BTB_POZ_ZBTB_KLHL-like"/>
    <property type="match status" value="1"/>
</dbReference>
<feature type="region of interest" description="Disordered" evidence="1">
    <location>
        <begin position="1"/>
        <end position="20"/>
    </location>
</feature>
<feature type="region of interest" description="Disordered" evidence="1">
    <location>
        <begin position="357"/>
        <end position="459"/>
    </location>
</feature>
<feature type="compositionally biased region" description="Basic residues" evidence="1">
    <location>
        <begin position="424"/>
        <end position="435"/>
    </location>
</feature>
<evidence type="ECO:0008006" key="4">
    <source>
        <dbReference type="Google" id="ProtNLM"/>
    </source>
</evidence>
<feature type="compositionally biased region" description="Polar residues" evidence="1">
    <location>
        <begin position="250"/>
        <end position="260"/>
    </location>
</feature>
<organism evidence="2 3">
    <name type="scientific">Microthyrium microscopicum</name>
    <dbReference type="NCBI Taxonomy" id="703497"/>
    <lineage>
        <taxon>Eukaryota</taxon>
        <taxon>Fungi</taxon>
        <taxon>Dikarya</taxon>
        <taxon>Ascomycota</taxon>
        <taxon>Pezizomycotina</taxon>
        <taxon>Dothideomycetes</taxon>
        <taxon>Dothideomycetes incertae sedis</taxon>
        <taxon>Microthyriales</taxon>
        <taxon>Microthyriaceae</taxon>
        <taxon>Microthyrium</taxon>
    </lineage>
</organism>
<keyword evidence="3" id="KW-1185">Reference proteome</keyword>
<accession>A0A6A6UQE0</accession>
<dbReference type="AlphaFoldDB" id="A0A6A6UQE0"/>
<sequence length="459" mass="49840">MNGTNGSNGTNGVNGVNGIYGNQDPQPTVVSPYMSRPVTVYIGPSRSVYTILESAINKHESLRSKLDASANPILELPEVDHEVGHTLIHWLYTGRYEILGSGTETLRAGQHKGSVLTYYGARACSLAELEKTAKSKIEFNAKFLTLPELLQSATELQPRLPKDEWFVEHIKSHVKILLKQKDTLEALIGPEGKLDEVIGKSAFFDRALFKSIAEMYLEKGTIPGRLERTNSQISLSSPRVDDGDQFQSGINTPVQQNGTPRLNGEDRFGESTRSPQADWIWSSKDKKKSEIHDFSSPKEAPMEVEEEAEAAAIAAIQAKPVAAAKETTVTVTTTSKDTTVHVVTPNEPVTATAVEATNGEAEAEDEHSKLESQANSNADAMSVWGEKEDVEQTSFPDDVDCSLDATSVIPPGEVQVGRLNGPSKKTKKKKAAAAKKKAEEDAAKKPMDASVEVKEVTVV</sequence>
<protein>
    <recommendedName>
        <fullName evidence="4">BTB domain-containing protein</fullName>
    </recommendedName>
</protein>
<proteinExistence type="predicted"/>
<feature type="region of interest" description="Disordered" evidence="1">
    <location>
        <begin position="250"/>
        <end position="275"/>
    </location>
</feature>
<dbReference type="OrthoDB" id="3594103at2759"/>
<name>A0A6A6UQE0_9PEZI</name>
<evidence type="ECO:0000313" key="3">
    <source>
        <dbReference type="Proteomes" id="UP000799302"/>
    </source>
</evidence>
<dbReference type="EMBL" id="MU004230">
    <property type="protein sequence ID" value="KAF2674495.1"/>
    <property type="molecule type" value="Genomic_DNA"/>
</dbReference>
<feature type="compositionally biased region" description="Basic and acidic residues" evidence="1">
    <location>
        <begin position="436"/>
        <end position="459"/>
    </location>
</feature>
<dbReference type="Proteomes" id="UP000799302">
    <property type="component" value="Unassembled WGS sequence"/>
</dbReference>
<dbReference type="PANTHER" id="PTHR37538">
    <property type="entry name" value="BTB DOMAIN-CONTAINING PROTEIN"/>
    <property type="match status" value="1"/>
</dbReference>
<gene>
    <name evidence="2" type="ORF">BT63DRAFT_408679</name>
</gene>
<reference evidence="2" key="1">
    <citation type="journal article" date="2020" name="Stud. Mycol.">
        <title>101 Dothideomycetes genomes: a test case for predicting lifestyles and emergence of pathogens.</title>
        <authorList>
            <person name="Haridas S."/>
            <person name="Albert R."/>
            <person name="Binder M."/>
            <person name="Bloem J."/>
            <person name="Labutti K."/>
            <person name="Salamov A."/>
            <person name="Andreopoulos B."/>
            <person name="Baker S."/>
            <person name="Barry K."/>
            <person name="Bills G."/>
            <person name="Bluhm B."/>
            <person name="Cannon C."/>
            <person name="Castanera R."/>
            <person name="Culley D."/>
            <person name="Daum C."/>
            <person name="Ezra D."/>
            <person name="Gonzalez J."/>
            <person name="Henrissat B."/>
            <person name="Kuo A."/>
            <person name="Liang C."/>
            <person name="Lipzen A."/>
            <person name="Lutzoni F."/>
            <person name="Magnuson J."/>
            <person name="Mondo S."/>
            <person name="Nolan M."/>
            <person name="Ohm R."/>
            <person name="Pangilinan J."/>
            <person name="Park H.-J."/>
            <person name="Ramirez L."/>
            <person name="Alfaro M."/>
            <person name="Sun H."/>
            <person name="Tritt A."/>
            <person name="Yoshinaga Y."/>
            <person name="Zwiers L.-H."/>
            <person name="Turgeon B."/>
            <person name="Goodwin S."/>
            <person name="Spatafora J."/>
            <person name="Crous P."/>
            <person name="Grigoriev I."/>
        </authorList>
    </citation>
    <scope>NUCLEOTIDE SEQUENCE</scope>
    <source>
        <strain evidence="2">CBS 115976</strain>
    </source>
</reference>